<feature type="domain" description="PDZ" evidence="4">
    <location>
        <begin position="713"/>
        <end position="792"/>
    </location>
</feature>
<comment type="caution">
    <text evidence="5">The sequence shown here is derived from an EMBL/GenBank/DDBJ whole genome shotgun (WGS) entry which is preliminary data.</text>
</comment>
<dbReference type="GO" id="GO:0005912">
    <property type="term" value="C:adherens junction"/>
    <property type="evidence" value="ECO:0007669"/>
    <property type="project" value="TreeGrafter"/>
</dbReference>
<protein>
    <recommendedName>
        <fullName evidence="4">PDZ domain-containing protein</fullName>
    </recommendedName>
</protein>
<dbReference type="AlphaFoldDB" id="A0A482X9K3"/>
<dbReference type="SMART" id="SM00369">
    <property type="entry name" value="LRR_TYP"/>
    <property type="match status" value="11"/>
</dbReference>
<gene>
    <name evidence="5" type="ORF">LSTR_LSTR004150</name>
</gene>
<dbReference type="Pfam" id="PF00595">
    <property type="entry name" value="PDZ"/>
    <property type="match status" value="1"/>
</dbReference>
<dbReference type="Pfam" id="PF23598">
    <property type="entry name" value="LRR_14"/>
    <property type="match status" value="1"/>
</dbReference>
<dbReference type="GO" id="GO:0098887">
    <property type="term" value="P:neurotransmitter receptor transport, endosome to postsynaptic membrane"/>
    <property type="evidence" value="ECO:0007669"/>
    <property type="project" value="TreeGrafter"/>
</dbReference>
<name>A0A482X9K3_LAOST</name>
<dbReference type="SMART" id="SM00364">
    <property type="entry name" value="LRR_BAC"/>
    <property type="match status" value="7"/>
</dbReference>
<dbReference type="SMART" id="SM00228">
    <property type="entry name" value="PDZ"/>
    <property type="match status" value="1"/>
</dbReference>
<dbReference type="InterPro" id="IPR036034">
    <property type="entry name" value="PDZ_sf"/>
</dbReference>
<dbReference type="Gene3D" id="3.80.10.10">
    <property type="entry name" value="Ribonuclease Inhibitor"/>
    <property type="match status" value="3"/>
</dbReference>
<keyword evidence="1" id="KW-0433">Leucine-rich repeat</keyword>
<dbReference type="InterPro" id="IPR003591">
    <property type="entry name" value="Leu-rich_rpt_typical-subtyp"/>
</dbReference>
<dbReference type="InterPro" id="IPR032675">
    <property type="entry name" value="LRR_dom_sf"/>
</dbReference>
<evidence type="ECO:0000313" key="5">
    <source>
        <dbReference type="EMBL" id="RZF42342.1"/>
    </source>
</evidence>
<dbReference type="GO" id="GO:0043113">
    <property type="term" value="P:receptor clustering"/>
    <property type="evidence" value="ECO:0007669"/>
    <property type="project" value="TreeGrafter"/>
</dbReference>
<dbReference type="PROSITE" id="PS51450">
    <property type="entry name" value="LRR"/>
    <property type="match status" value="5"/>
</dbReference>
<feature type="compositionally biased region" description="Basic and acidic residues" evidence="3">
    <location>
        <begin position="591"/>
        <end position="604"/>
    </location>
</feature>
<dbReference type="EMBL" id="QKKF02015211">
    <property type="protein sequence ID" value="RZF42342.1"/>
    <property type="molecule type" value="Genomic_DNA"/>
</dbReference>
<dbReference type="STRING" id="195883.A0A482X9K3"/>
<dbReference type="GO" id="GO:0098968">
    <property type="term" value="P:neurotransmitter receptor transport postsynaptic membrane to endosome"/>
    <property type="evidence" value="ECO:0007669"/>
    <property type="project" value="TreeGrafter"/>
</dbReference>
<dbReference type="Proteomes" id="UP000291343">
    <property type="component" value="Unassembled WGS sequence"/>
</dbReference>
<dbReference type="SUPFAM" id="SSF50156">
    <property type="entry name" value="PDZ domain-like"/>
    <property type="match status" value="1"/>
</dbReference>
<keyword evidence="6" id="KW-1185">Reference proteome</keyword>
<dbReference type="GO" id="GO:0045211">
    <property type="term" value="C:postsynaptic membrane"/>
    <property type="evidence" value="ECO:0007669"/>
    <property type="project" value="TreeGrafter"/>
</dbReference>
<dbReference type="Pfam" id="PF13855">
    <property type="entry name" value="LRR_8"/>
    <property type="match status" value="2"/>
</dbReference>
<dbReference type="PROSITE" id="PS50106">
    <property type="entry name" value="PDZ"/>
    <property type="match status" value="1"/>
</dbReference>
<dbReference type="OrthoDB" id="676979at2759"/>
<evidence type="ECO:0000313" key="6">
    <source>
        <dbReference type="Proteomes" id="UP000291343"/>
    </source>
</evidence>
<sequence>MMAGKWCLPLNCFKRNSHDQIDNNVSEIDLTNSGLTEVPNNIFLYERTLEQLLLRSNRIKELPRILCNCLALRVLNLSDNQLSTIPDAISCLQSLEHLDLSRNHISNLSVSLRECSKLRVLNLGMNPLHKLPDVVTQLPSLEELFLNDCDLGFIPANLGRLSRLRVLEVRANHLATLPASLARFSNLVRLDIGQNELLCLPPVVKNLTELRELWCDFNPMSNCNDLSQMKFLQHLETGDNLLKAFPAGLQFCVQLVNVTLSCNYIKEIPVEIGSLKSLVTLKLDINELTSLPSTIGQLSNLEELHLSENYLKSLPPSIGYLRKLIILHLDSNYLKQIPPEIGSCIQLRILGLQDNKLKSIPPEIGHLANLRVLSLAKNNLSYLPLSIFKLRRLKSLWLSFNQAMPLTPLCKMYDAETRSHYATNYLLPQKLMSPDTNDEDTNSQKSKDKGRQPFIKFSANVNSTERNSGFTRVPTPYPRRPKKASRSPKEEAETQLILKNEEKENIPEHTSSSIRTAVVRRPAVSSEGEDEYVSITLHETSKELSELLSKGNKEKRAITRSVNDLLLTDLFRPISNTDASYSADSAELSVGDDKPSLQENKDNSDAPSRTASLKNESYIIEKAKIEDVNNYSIVNGGDCDDVIDGFNNYDARLVSNSADVHESSKAEKCVSDPEDGRNGKFWASVAMCTTRSQSVDSASTWTFGRHRNVTVIEVFVERGPEGIGFTLTVNYDGCIVVESVNKSIVVANPDLRSGDKVLQIESVDVINYDLDYVNSILNSCPKSFSLMISRLS</sequence>
<feature type="region of interest" description="Disordered" evidence="3">
    <location>
        <begin position="582"/>
        <end position="612"/>
    </location>
</feature>
<dbReference type="InParanoid" id="A0A482X9K3"/>
<feature type="region of interest" description="Disordered" evidence="3">
    <location>
        <begin position="430"/>
        <end position="493"/>
    </location>
</feature>
<dbReference type="GO" id="GO:0014069">
    <property type="term" value="C:postsynaptic density"/>
    <property type="evidence" value="ECO:0007669"/>
    <property type="project" value="TreeGrafter"/>
</dbReference>
<keyword evidence="2" id="KW-0677">Repeat</keyword>
<accession>A0A482X9K3</accession>
<dbReference type="GO" id="GO:0016323">
    <property type="term" value="C:basolateral plasma membrane"/>
    <property type="evidence" value="ECO:0007669"/>
    <property type="project" value="TreeGrafter"/>
</dbReference>
<reference evidence="5 6" key="1">
    <citation type="journal article" date="2017" name="Gigascience">
        <title>Genome sequence of the small brown planthopper, Laodelphax striatellus.</title>
        <authorList>
            <person name="Zhu J."/>
            <person name="Jiang F."/>
            <person name="Wang X."/>
            <person name="Yang P."/>
            <person name="Bao Y."/>
            <person name="Zhao W."/>
            <person name="Wang W."/>
            <person name="Lu H."/>
            <person name="Wang Q."/>
            <person name="Cui N."/>
            <person name="Li J."/>
            <person name="Chen X."/>
            <person name="Luo L."/>
            <person name="Yu J."/>
            <person name="Kang L."/>
            <person name="Cui F."/>
        </authorList>
    </citation>
    <scope>NUCLEOTIDE SEQUENCE [LARGE SCALE GENOMIC DNA]</scope>
    <source>
        <strain evidence="5">Lst14</strain>
    </source>
</reference>
<dbReference type="InterPro" id="IPR055414">
    <property type="entry name" value="LRR_R13L4/SHOC2-like"/>
</dbReference>
<dbReference type="InterPro" id="IPR050614">
    <property type="entry name" value="Synaptic_Scaffolding_LAP-MAGUK"/>
</dbReference>
<dbReference type="Gene3D" id="2.30.42.10">
    <property type="match status" value="1"/>
</dbReference>
<proteinExistence type="predicted"/>
<dbReference type="GO" id="GO:0098609">
    <property type="term" value="P:cell-cell adhesion"/>
    <property type="evidence" value="ECO:0007669"/>
    <property type="project" value="TreeGrafter"/>
</dbReference>
<evidence type="ECO:0000259" key="4">
    <source>
        <dbReference type="PROSITE" id="PS50106"/>
    </source>
</evidence>
<dbReference type="SMR" id="A0A482X9K3"/>
<dbReference type="CDD" id="cd00136">
    <property type="entry name" value="PDZ_canonical"/>
    <property type="match status" value="1"/>
</dbReference>
<organism evidence="5 6">
    <name type="scientific">Laodelphax striatellus</name>
    <name type="common">Small brown planthopper</name>
    <name type="synonym">Delphax striatella</name>
    <dbReference type="NCBI Taxonomy" id="195883"/>
    <lineage>
        <taxon>Eukaryota</taxon>
        <taxon>Metazoa</taxon>
        <taxon>Ecdysozoa</taxon>
        <taxon>Arthropoda</taxon>
        <taxon>Hexapoda</taxon>
        <taxon>Insecta</taxon>
        <taxon>Pterygota</taxon>
        <taxon>Neoptera</taxon>
        <taxon>Paraneoptera</taxon>
        <taxon>Hemiptera</taxon>
        <taxon>Auchenorrhyncha</taxon>
        <taxon>Fulgoroidea</taxon>
        <taxon>Delphacidae</taxon>
        <taxon>Criomorphinae</taxon>
        <taxon>Laodelphax</taxon>
    </lineage>
</organism>
<dbReference type="PANTHER" id="PTHR23119">
    <property type="entry name" value="DISCS LARGE"/>
    <property type="match status" value="1"/>
</dbReference>
<evidence type="ECO:0000256" key="1">
    <source>
        <dbReference type="ARBA" id="ARBA00022614"/>
    </source>
</evidence>
<dbReference type="InterPro" id="IPR001478">
    <property type="entry name" value="PDZ"/>
</dbReference>
<dbReference type="GO" id="GO:0019901">
    <property type="term" value="F:protein kinase binding"/>
    <property type="evidence" value="ECO:0007669"/>
    <property type="project" value="TreeGrafter"/>
</dbReference>
<feature type="compositionally biased region" description="Polar residues" evidence="3">
    <location>
        <begin position="459"/>
        <end position="470"/>
    </location>
</feature>
<dbReference type="PANTHER" id="PTHR23119:SF50">
    <property type="entry name" value="PDZ DOMAIN-CONTAINING PROTEIN"/>
    <property type="match status" value="1"/>
</dbReference>
<evidence type="ECO:0000256" key="2">
    <source>
        <dbReference type="ARBA" id="ARBA00022737"/>
    </source>
</evidence>
<dbReference type="InterPro" id="IPR001611">
    <property type="entry name" value="Leu-rich_rpt"/>
</dbReference>
<dbReference type="GO" id="GO:0045197">
    <property type="term" value="P:establishment or maintenance of epithelial cell apical/basal polarity"/>
    <property type="evidence" value="ECO:0007669"/>
    <property type="project" value="TreeGrafter"/>
</dbReference>
<dbReference type="SUPFAM" id="SSF52058">
    <property type="entry name" value="L domain-like"/>
    <property type="match status" value="2"/>
</dbReference>
<evidence type="ECO:0000256" key="3">
    <source>
        <dbReference type="SAM" id="MobiDB-lite"/>
    </source>
</evidence>